<comment type="caution">
    <text evidence="1">The sequence shown here is derived from an EMBL/GenBank/DDBJ whole genome shotgun (WGS) entry which is preliminary data.</text>
</comment>
<accession>A0ACC5R8Y8</accession>
<dbReference type="EMBL" id="JAENHL010000007">
    <property type="protein sequence ID" value="MBK1869131.1"/>
    <property type="molecule type" value="Genomic_DNA"/>
</dbReference>
<gene>
    <name evidence="1" type="ORF">JHL16_22415</name>
</gene>
<organism evidence="1 2">
    <name type="scientific">Taklimakanibacter albus</name>
    <dbReference type="NCBI Taxonomy" id="2800327"/>
    <lineage>
        <taxon>Bacteria</taxon>
        <taxon>Pseudomonadati</taxon>
        <taxon>Pseudomonadota</taxon>
        <taxon>Alphaproteobacteria</taxon>
        <taxon>Hyphomicrobiales</taxon>
        <taxon>Aestuariivirgaceae</taxon>
        <taxon>Taklimakanibacter</taxon>
    </lineage>
</organism>
<dbReference type="Proteomes" id="UP000616151">
    <property type="component" value="Unassembled WGS sequence"/>
</dbReference>
<protein>
    <submittedName>
        <fullName evidence="1">Uncharacterized protein</fullName>
    </submittedName>
</protein>
<evidence type="ECO:0000313" key="2">
    <source>
        <dbReference type="Proteomes" id="UP000616151"/>
    </source>
</evidence>
<proteinExistence type="predicted"/>
<reference evidence="1" key="1">
    <citation type="submission" date="2021-01" db="EMBL/GenBank/DDBJ databases">
        <authorList>
            <person name="Sun Q."/>
        </authorList>
    </citation>
    <scope>NUCLEOTIDE SEQUENCE</scope>
    <source>
        <strain evidence="1">YIM B02566</strain>
    </source>
</reference>
<sequence length="140" mass="15170">MPAPELGRSFRPGLGVNLLMRDVGEGVRFAREVLGATILHADADFAAIRFGDSVWMLHHDNTYRGNVVRGLVEGLEGRGAGVELRIYGLSPDEAEARARAQGFTVLAGSIDKPHGLRECVILDHEGYVWVPGIGIPDPTR</sequence>
<evidence type="ECO:0000313" key="1">
    <source>
        <dbReference type="EMBL" id="MBK1869131.1"/>
    </source>
</evidence>
<name>A0ACC5R8Y8_9HYPH</name>
<keyword evidence="2" id="KW-1185">Reference proteome</keyword>